<sequence>VPESGAWVNERLFSIPLREGDTDGTSPGIVVFECTPVGDVDEVERKYRALDDYARLKEIIKALPEDRHFMPSLLLIAWAEK</sequence>
<feature type="non-terminal residue" evidence="1">
    <location>
        <position position="81"/>
    </location>
</feature>
<reference evidence="1" key="2">
    <citation type="journal article" date="2022" name="New Phytol.">
        <title>Evolutionary transition to the ectomycorrhizal habit in the genomes of a hyperdiverse lineage of mushroom-forming fungi.</title>
        <authorList>
            <person name="Looney B."/>
            <person name="Miyauchi S."/>
            <person name="Morin E."/>
            <person name="Drula E."/>
            <person name="Courty P.E."/>
            <person name="Kohler A."/>
            <person name="Kuo A."/>
            <person name="LaButti K."/>
            <person name="Pangilinan J."/>
            <person name="Lipzen A."/>
            <person name="Riley R."/>
            <person name="Andreopoulos W."/>
            <person name="He G."/>
            <person name="Johnson J."/>
            <person name="Nolan M."/>
            <person name="Tritt A."/>
            <person name="Barry K.W."/>
            <person name="Grigoriev I.V."/>
            <person name="Nagy L.G."/>
            <person name="Hibbett D."/>
            <person name="Henrissat B."/>
            <person name="Matheny P.B."/>
            <person name="Labbe J."/>
            <person name="Martin F.M."/>
        </authorList>
    </citation>
    <scope>NUCLEOTIDE SEQUENCE</scope>
    <source>
        <strain evidence="1">EC-137</strain>
    </source>
</reference>
<proteinExistence type="predicted"/>
<keyword evidence="2" id="KW-1185">Reference proteome</keyword>
<dbReference type="Proteomes" id="UP000814128">
    <property type="component" value="Unassembled WGS sequence"/>
</dbReference>
<accession>A0ACB8QP17</accession>
<dbReference type="EMBL" id="MU273516">
    <property type="protein sequence ID" value="KAI0033594.1"/>
    <property type="molecule type" value="Genomic_DNA"/>
</dbReference>
<reference evidence="1" key="1">
    <citation type="submission" date="2021-02" db="EMBL/GenBank/DDBJ databases">
        <authorList>
            <consortium name="DOE Joint Genome Institute"/>
            <person name="Ahrendt S."/>
            <person name="Looney B.P."/>
            <person name="Miyauchi S."/>
            <person name="Morin E."/>
            <person name="Drula E."/>
            <person name="Courty P.E."/>
            <person name="Chicoki N."/>
            <person name="Fauchery L."/>
            <person name="Kohler A."/>
            <person name="Kuo A."/>
            <person name="Labutti K."/>
            <person name="Pangilinan J."/>
            <person name="Lipzen A."/>
            <person name="Riley R."/>
            <person name="Andreopoulos W."/>
            <person name="He G."/>
            <person name="Johnson J."/>
            <person name="Barry K.W."/>
            <person name="Grigoriev I.V."/>
            <person name="Nagy L."/>
            <person name="Hibbett D."/>
            <person name="Henrissat B."/>
            <person name="Matheny P.B."/>
            <person name="Labbe J."/>
            <person name="Martin F."/>
        </authorList>
    </citation>
    <scope>NUCLEOTIDE SEQUENCE</scope>
    <source>
        <strain evidence="1">EC-137</strain>
    </source>
</reference>
<comment type="caution">
    <text evidence="1">The sequence shown here is derived from an EMBL/GenBank/DDBJ whole genome shotgun (WGS) entry which is preliminary data.</text>
</comment>
<feature type="non-terminal residue" evidence="1">
    <location>
        <position position="1"/>
    </location>
</feature>
<protein>
    <submittedName>
        <fullName evidence="1">Uncharacterized protein</fullName>
    </submittedName>
</protein>
<organism evidence="1 2">
    <name type="scientific">Vararia minispora EC-137</name>
    <dbReference type="NCBI Taxonomy" id="1314806"/>
    <lineage>
        <taxon>Eukaryota</taxon>
        <taxon>Fungi</taxon>
        <taxon>Dikarya</taxon>
        <taxon>Basidiomycota</taxon>
        <taxon>Agaricomycotina</taxon>
        <taxon>Agaricomycetes</taxon>
        <taxon>Russulales</taxon>
        <taxon>Lachnocladiaceae</taxon>
        <taxon>Vararia</taxon>
    </lineage>
</organism>
<evidence type="ECO:0000313" key="1">
    <source>
        <dbReference type="EMBL" id="KAI0033594.1"/>
    </source>
</evidence>
<gene>
    <name evidence="1" type="ORF">K488DRAFT_11196</name>
</gene>
<name>A0ACB8QP17_9AGAM</name>
<evidence type="ECO:0000313" key="2">
    <source>
        <dbReference type="Proteomes" id="UP000814128"/>
    </source>
</evidence>